<evidence type="ECO:0000313" key="2">
    <source>
        <dbReference type="Proteomes" id="UP000616151"/>
    </source>
</evidence>
<gene>
    <name evidence="1" type="ORF">JHL16_23730</name>
</gene>
<comment type="caution">
    <text evidence="1">The sequence shown here is derived from an EMBL/GenBank/DDBJ whole genome shotgun (WGS) entry which is preliminary data.</text>
</comment>
<dbReference type="Proteomes" id="UP000616151">
    <property type="component" value="Unassembled WGS sequence"/>
</dbReference>
<protein>
    <submittedName>
        <fullName evidence="1">Uncharacterized protein</fullName>
    </submittedName>
</protein>
<keyword evidence="2" id="KW-1185">Reference proteome</keyword>
<accession>A0ACC5R9U5</accession>
<sequence length="895" mass="97281">MSWQDRKPEPAEKPKPRLRPNVFARMARFCFRHGLIIIAAWMALAIPALVFAVTAMQIQIQDQVLVTDNSAVGEEQSRLAAEFPEPSESIVAVIDSKDPKLARSGAERMAARMAEQTNVFRNVFAPGTGRFFDDTGVLYLNEEGVSAMAARIARSGPLFQALSISPNLTGLAVLADQVARVAAEGRSPEVVAALFNDAAKTVQAQVAGQRRDLDWPSLIEHGVTIESPRWYVLSYPMANGDADPARHAVEEARRLADLTQTEFGGRISVQLTGRPVLRAMAPPLDIRVLLLPALLSGIVLLVILGFGLSRFGSVMIVLLMAAITFVIITALALAVLGAFDRVSLAYPVLFSGVISITTICLILRAEEAEQCGSGRLAAAMLAAQAMGLPMLAWLAGISATGFALYGSPFVALQKLAIVLAIMSVVIFVAAATLLPAFLSLLKPRFHDETDEDERVHWLDNVMAKPPSYGWWSLRRGLAATLIAVAVLCASLAPALHFESPTEVTRSGTSAAERLFRDLSAQEPSLLASAQILAEAGDPARILVRRLSTLPQVESIRWVETFLPPGEAEKRAILARLQGVFPRSTTAVSDIPDDLLRAEFVKLQDGLQRIAAEPKATPELAQAANELRRSLLLLDGNGIANPQALRQLERTFFVRLQVLLDRIDRLAHLDPLTVDRLDPAIHRQYVSRTGLWRIEVQPRRPDDIESFAAALRSVTPAAAGAALVQADRLAVMRAAIPSYVGAWTLLILLLPPLLFLSLRKAMRILLPVVTATLLALGVTAMMGSHLYPESIAVFVLLLCFTLGAATLAEAWYNAQPNGQWPQASSRPRALLLAAFLVLAAFAPLVLSPLPAVQQFGVLLLIAMGLSLVALFVLLPQLRVWTAPRRRREEDEEEEEY</sequence>
<dbReference type="EMBL" id="JAENHL010000008">
    <property type="protein sequence ID" value="MBK1869392.1"/>
    <property type="molecule type" value="Genomic_DNA"/>
</dbReference>
<organism evidence="1 2">
    <name type="scientific">Taklimakanibacter albus</name>
    <dbReference type="NCBI Taxonomy" id="2800327"/>
    <lineage>
        <taxon>Bacteria</taxon>
        <taxon>Pseudomonadati</taxon>
        <taxon>Pseudomonadota</taxon>
        <taxon>Alphaproteobacteria</taxon>
        <taxon>Hyphomicrobiales</taxon>
        <taxon>Aestuariivirgaceae</taxon>
        <taxon>Taklimakanibacter</taxon>
    </lineage>
</organism>
<name>A0ACC5R9U5_9HYPH</name>
<reference evidence="1" key="1">
    <citation type="submission" date="2021-01" db="EMBL/GenBank/DDBJ databases">
        <authorList>
            <person name="Sun Q."/>
        </authorList>
    </citation>
    <scope>NUCLEOTIDE SEQUENCE</scope>
    <source>
        <strain evidence="1">YIM B02566</strain>
    </source>
</reference>
<evidence type="ECO:0000313" key="1">
    <source>
        <dbReference type="EMBL" id="MBK1869392.1"/>
    </source>
</evidence>
<proteinExistence type="predicted"/>